<feature type="transmembrane region" description="Helical" evidence="18">
    <location>
        <begin position="557"/>
        <end position="581"/>
    </location>
</feature>
<keyword evidence="9 18" id="KW-0812">Transmembrane</keyword>
<proteinExistence type="inferred from homology"/>
<evidence type="ECO:0000313" key="20">
    <source>
        <dbReference type="EMBL" id="KAK1933668.1"/>
    </source>
</evidence>
<evidence type="ECO:0000256" key="11">
    <source>
        <dbReference type="ARBA" id="ARBA00022737"/>
    </source>
</evidence>
<keyword evidence="13 18" id="KW-1133">Transmembrane helix</keyword>
<dbReference type="GO" id="GO:0016616">
    <property type="term" value="F:oxidoreductase activity, acting on the CH-OH group of donors, NAD or NADP as acceptor"/>
    <property type="evidence" value="ECO:0007669"/>
    <property type="project" value="InterPro"/>
</dbReference>
<reference evidence="20" key="1">
    <citation type="submission" date="2023-08" db="EMBL/GenBank/DDBJ databases">
        <title>Reference Genome Resource for the Citrus Pathogen Phytophthora citrophthora.</title>
        <authorList>
            <person name="Moller H."/>
            <person name="Coetzee B."/>
            <person name="Rose L.J."/>
            <person name="Van Niekerk J.M."/>
        </authorList>
    </citation>
    <scope>NUCLEOTIDE SEQUENCE</scope>
    <source>
        <strain evidence="20">STE-U-9442</strain>
    </source>
</reference>
<dbReference type="Proteomes" id="UP001259832">
    <property type="component" value="Unassembled WGS sequence"/>
</dbReference>
<evidence type="ECO:0000256" key="9">
    <source>
        <dbReference type="ARBA" id="ARBA00022692"/>
    </source>
</evidence>
<comment type="similarity">
    <text evidence="4">Belongs to the SWEET sugar transporter family.</text>
</comment>
<dbReference type="SUPFAM" id="SSF50129">
    <property type="entry name" value="GroES-like"/>
    <property type="match status" value="1"/>
</dbReference>
<comment type="similarity">
    <text evidence="17">Belongs to the zinc-containing alcohol dehydrogenase family.</text>
</comment>
<dbReference type="InterPro" id="IPR004316">
    <property type="entry name" value="SWEET_rpt"/>
</dbReference>
<accession>A0AAD9LEL8</accession>
<dbReference type="EMBL" id="JASMQC010000028">
    <property type="protein sequence ID" value="KAK1933668.1"/>
    <property type="molecule type" value="Genomic_DNA"/>
</dbReference>
<dbReference type="AlphaFoldDB" id="A0AAD9LEL8"/>
<dbReference type="InterPro" id="IPR013149">
    <property type="entry name" value="ADH-like_C"/>
</dbReference>
<evidence type="ECO:0000256" key="8">
    <source>
        <dbReference type="ARBA" id="ARBA00022597"/>
    </source>
</evidence>
<organism evidence="20 21">
    <name type="scientific">Phytophthora citrophthora</name>
    <dbReference type="NCBI Taxonomy" id="4793"/>
    <lineage>
        <taxon>Eukaryota</taxon>
        <taxon>Sar</taxon>
        <taxon>Stramenopiles</taxon>
        <taxon>Oomycota</taxon>
        <taxon>Peronosporomycetes</taxon>
        <taxon>Peronosporales</taxon>
        <taxon>Peronosporaceae</taxon>
        <taxon>Phytophthora</taxon>
    </lineage>
</organism>
<keyword evidence="14" id="KW-0560">Oxidoreductase</keyword>
<dbReference type="GO" id="GO:0000139">
    <property type="term" value="C:Golgi membrane"/>
    <property type="evidence" value="ECO:0007669"/>
    <property type="project" value="UniProtKB-SubCell"/>
</dbReference>
<dbReference type="InterPro" id="IPR047109">
    <property type="entry name" value="CAD-like"/>
</dbReference>
<evidence type="ECO:0000256" key="14">
    <source>
        <dbReference type="ARBA" id="ARBA00023002"/>
    </source>
</evidence>
<evidence type="ECO:0000256" key="17">
    <source>
        <dbReference type="RuleBase" id="RU361277"/>
    </source>
</evidence>
<feature type="transmembrane region" description="Helical" evidence="18">
    <location>
        <begin position="766"/>
        <end position="787"/>
    </location>
</feature>
<dbReference type="CDD" id="cd05283">
    <property type="entry name" value="CAD1"/>
    <property type="match status" value="1"/>
</dbReference>
<comment type="caution">
    <text evidence="20">The sequence shown here is derived from an EMBL/GenBank/DDBJ whole genome shotgun (WGS) entry which is preliminary data.</text>
</comment>
<dbReference type="InterPro" id="IPR002328">
    <property type="entry name" value="ADH_Zn_CS"/>
</dbReference>
<dbReference type="Gene3D" id="3.40.50.720">
    <property type="entry name" value="NAD(P)-binding Rossmann-like Domain"/>
    <property type="match status" value="1"/>
</dbReference>
<feature type="transmembrane region" description="Helical" evidence="18">
    <location>
        <begin position="860"/>
        <end position="880"/>
    </location>
</feature>
<evidence type="ECO:0000256" key="6">
    <source>
        <dbReference type="ARBA" id="ARBA00022448"/>
    </source>
</evidence>
<dbReference type="InterPro" id="IPR047664">
    <property type="entry name" value="SWEET"/>
</dbReference>
<feature type="transmembrane region" description="Helical" evidence="18">
    <location>
        <begin position="593"/>
        <end position="614"/>
    </location>
</feature>
<evidence type="ECO:0000256" key="10">
    <source>
        <dbReference type="ARBA" id="ARBA00022723"/>
    </source>
</evidence>
<keyword evidence="10 17" id="KW-0479">Metal-binding</keyword>
<sequence length="988" mass="108488">MFQMAALTYNIVFFRWTVPEKRKELYKLYSRAFAVHCMFSIYTILGVAGVTNQTKGEVGDWVGYAAIVINIWMYASPLGTLKHVIATKNSASIPINLSAMIFVSASLWLASGIVDDDFFVWGINAIGTILSFIQIVVYYIYRPTVQEENGDLTIVIDNDTTEVMESPAYKMRTMSTTFAPYQSRPLGDDDVEIKISHCGICGGDFHALQNPSAPCPCVVGHEIVGEITNAGAAVMNLTRGDRVGVGFNAWSCLNKDPALPCRECASGNDAYCSRAVFTNNSTYEDGHQSYGGFADYIRVSSHYAFPIPESIPSDEAAPLMCAGAAVYSPLKREGVKAGDRVGVVGIGALQFIRALDATPVAFSSSLKKEQEARTFGAVEFYNLSDPEDVKKAAGSVDVLLVTVAAPELPYNTYLRLVRKLGTLVMLGVPPDDVRFKLMFVVGNGVKIVGNLVGSIQDVADTLELAAEKNVRPVVEYLPMDRVNEGISRMKEGKAHYRITVLDVVTALGQVMLNLSLGPDMYTIYRRKSIGEMPALPQTSMLVNCHDWMCYGILRDSIFPVAVSQGFGQLAAVVFNLIYFHWSPPQKRKETFKLYVVALVLHCFVTIFFVLSLAGVTGVSNYDSSSLLGYFGVFINVCMFASPFSTLEHVVKTKSAASIPINLSLMIFVSSVLDYFITGLNLAGVVLGAIQMVMYYIYRPGRGEEAMNGELQVPVSPTSKSTGIMISIESPAYKPLASPTIGKAVVLNLSPIPDMIQVHRRQNIGELAALPLVAMVVNCHFWLVYAYVTDSMFPLFATQVFGQLAAIVYNIIYYRWSVREKRKELRKLYAWAFAAHCGLTLYTVLGLLGATYQSNSDVGTYLGYVGIIIDVWMFASPLGTLKHVLETKSAASIPINLSLMLFVSTTLWVVSGTVDSDYFVAGLNAIGSMLSIVQVAFYMIYKPARDDHFVLNECNDMSVVVVTPNVKTEAEGIPNFYKMIMSPTPQRTE</sequence>
<dbReference type="Gene3D" id="1.20.1280.290">
    <property type="match status" value="5"/>
</dbReference>
<dbReference type="FunFam" id="1.20.1280.290:FF:000004">
    <property type="entry name" value="Sugar transporter SWEET"/>
    <property type="match status" value="2"/>
</dbReference>
<dbReference type="InterPro" id="IPR020843">
    <property type="entry name" value="ER"/>
</dbReference>
<evidence type="ECO:0000256" key="5">
    <source>
        <dbReference type="ARBA" id="ARBA00021741"/>
    </source>
</evidence>
<protein>
    <recommendedName>
        <fullName evidence="5">Sugar transporter SWEET1</fullName>
    </recommendedName>
</protein>
<evidence type="ECO:0000259" key="19">
    <source>
        <dbReference type="SMART" id="SM00829"/>
    </source>
</evidence>
<keyword evidence="8" id="KW-0762">Sugar transport</keyword>
<dbReference type="GO" id="GO:0051119">
    <property type="term" value="F:sugar transmembrane transporter activity"/>
    <property type="evidence" value="ECO:0007669"/>
    <property type="project" value="InterPro"/>
</dbReference>
<evidence type="ECO:0000256" key="3">
    <source>
        <dbReference type="ARBA" id="ARBA00004653"/>
    </source>
</evidence>
<evidence type="ECO:0000256" key="2">
    <source>
        <dbReference type="ARBA" id="ARBA00004651"/>
    </source>
</evidence>
<dbReference type="InterPro" id="IPR011032">
    <property type="entry name" value="GroES-like_sf"/>
</dbReference>
<dbReference type="GO" id="GO:0005886">
    <property type="term" value="C:plasma membrane"/>
    <property type="evidence" value="ECO:0007669"/>
    <property type="project" value="UniProtKB-SubCell"/>
</dbReference>
<evidence type="ECO:0000256" key="18">
    <source>
        <dbReference type="SAM" id="Phobius"/>
    </source>
</evidence>
<keyword evidence="7" id="KW-1003">Cell membrane</keyword>
<feature type="transmembrane region" description="Helical" evidence="18">
    <location>
        <begin position="827"/>
        <end position="848"/>
    </location>
</feature>
<evidence type="ECO:0000256" key="7">
    <source>
        <dbReference type="ARBA" id="ARBA00022475"/>
    </source>
</evidence>
<keyword evidence="16 18" id="KW-0472">Membrane</keyword>
<feature type="transmembrane region" description="Helical" evidence="18">
    <location>
        <begin position="892"/>
        <end position="911"/>
    </location>
</feature>
<keyword evidence="11" id="KW-0677">Repeat</keyword>
<dbReference type="PANTHER" id="PTHR10791">
    <property type="entry name" value="RAG1-ACTIVATING PROTEIN 1"/>
    <property type="match status" value="1"/>
</dbReference>
<feature type="transmembrane region" description="Helical" evidence="18">
    <location>
        <begin position="917"/>
        <end position="940"/>
    </location>
</feature>
<feature type="transmembrane region" description="Helical" evidence="18">
    <location>
        <begin position="28"/>
        <end position="49"/>
    </location>
</feature>
<feature type="transmembrane region" description="Helical" evidence="18">
    <location>
        <begin position="93"/>
        <end position="113"/>
    </location>
</feature>
<feature type="transmembrane region" description="Helical" evidence="18">
    <location>
        <begin position="678"/>
        <end position="697"/>
    </location>
</feature>
<keyword evidence="21" id="KW-1185">Reference proteome</keyword>
<evidence type="ECO:0000256" key="4">
    <source>
        <dbReference type="ARBA" id="ARBA00007809"/>
    </source>
</evidence>
<dbReference type="GO" id="GO:0008270">
    <property type="term" value="F:zinc ion binding"/>
    <property type="evidence" value="ECO:0007669"/>
    <property type="project" value="InterPro"/>
</dbReference>
<keyword evidence="6" id="KW-0813">Transport</keyword>
<keyword evidence="12 17" id="KW-0862">Zinc</keyword>
<dbReference type="Gene3D" id="3.90.180.10">
    <property type="entry name" value="Medium-chain alcohol dehydrogenases, catalytic domain"/>
    <property type="match status" value="1"/>
</dbReference>
<feature type="transmembrane region" description="Helical" evidence="18">
    <location>
        <begin position="61"/>
        <end position="81"/>
    </location>
</feature>
<dbReference type="Pfam" id="PF03083">
    <property type="entry name" value="MtN3_slv"/>
    <property type="match status" value="5"/>
</dbReference>
<dbReference type="Pfam" id="PF00107">
    <property type="entry name" value="ADH_zinc_N"/>
    <property type="match status" value="1"/>
</dbReference>
<comment type="subcellular location">
    <subcellularLocation>
        <location evidence="2">Cell membrane</location>
        <topology evidence="2">Multi-pass membrane protein</topology>
    </subcellularLocation>
    <subcellularLocation>
        <location evidence="3">Golgi apparatus membrane</location>
        <topology evidence="3">Multi-pass membrane protein</topology>
    </subcellularLocation>
</comment>
<evidence type="ECO:0000313" key="21">
    <source>
        <dbReference type="Proteomes" id="UP001259832"/>
    </source>
</evidence>
<dbReference type="InterPro" id="IPR013154">
    <property type="entry name" value="ADH-like_N"/>
</dbReference>
<feature type="domain" description="Enoyl reductase (ER)" evidence="19">
    <location>
        <begin position="173"/>
        <end position="500"/>
    </location>
</feature>
<dbReference type="InterPro" id="IPR036291">
    <property type="entry name" value="NAD(P)-bd_dom_sf"/>
</dbReference>
<feature type="transmembrane region" description="Helical" evidence="18">
    <location>
        <begin position="626"/>
        <end position="643"/>
    </location>
</feature>
<evidence type="ECO:0000256" key="12">
    <source>
        <dbReference type="ARBA" id="ARBA00022833"/>
    </source>
</evidence>
<dbReference type="FunFam" id="1.20.1280.290:FF:000007">
    <property type="entry name" value="Bidirectional sugar transporter SWEET7"/>
    <property type="match status" value="2"/>
</dbReference>
<evidence type="ECO:0000256" key="16">
    <source>
        <dbReference type="ARBA" id="ARBA00023136"/>
    </source>
</evidence>
<dbReference type="FunFam" id="3.40.50.720:FF:000022">
    <property type="entry name" value="Cinnamyl alcohol dehydrogenase"/>
    <property type="match status" value="1"/>
</dbReference>
<dbReference type="PANTHER" id="PTHR10791:SF30">
    <property type="entry name" value="SUGAR TRANSPORTER SWEET1"/>
    <property type="match status" value="1"/>
</dbReference>
<gene>
    <name evidence="20" type="ORF">P3T76_011882</name>
</gene>
<dbReference type="SMART" id="SM00829">
    <property type="entry name" value="PKS_ER"/>
    <property type="match status" value="1"/>
</dbReference>
<name>A0AAD9LEL8_9STRA</name>
<comment type="cofactor">
    <cofactor evidence="1 17">
        <name>Zn(2+)</name>
        <dbReference type="ChEBI" id="CHEBI:29105"/>
    </cofactor>
</comment>
<keyword evidence="15" id="KW-0333">Golgi apparatus</keyword>
<evidence type="ECO:0000256" key="13">
    <source>
        <dbReference type="ARBA" id="ARBA00022989"/>
    </source>
</evidence>
<feature type="transmembrane region" description="Helical" evidence="18">
    <location>
        <begin position="793"/>
        <end position="815"/>
    </location>
</feature>
<evidence type="ECO:0000256" key="1">
    <source>
        <dbReference type="ARBA" id="ARBA00001947"/>
    </source>
</evidence>
<feature type="transmembrane region" description="Helical" evidence="18">
    <location>
        <begin position="119"/>
        <end position="141"/>
    </location>
</feature>
<dbReference type="Pfam" id="PF08240">
    <property type="entry name" value="ADH_N"/>
    <property type="match status" value="1"/>
</dbReference>
<evidence type="ECO:0000256" key="15">
    <source>
        <dbReference type="ARBA" id="ARBA00023034"/>
    </source>
</evidence>
<dbReference type="SUPFAM" id="SSF51735">
    <property type="entry name" value="NAD(P)-binding Rossmann-fold domains"/>
    <property type="match status" value="1"/>
</dbReference>
<dbReference type="PROSITE" id="PS00059">
    <property type="entry name" value="ADH_ZINC"/>
    <property type="match status" value="1"/>
</dbReference>